<reference evidence="2" key="1">
    <citation type="journal article" date="2019" name="Int. J. Syst. Evol. Microbiol.">
        <title>The Global Catalogue of Microorganisms (GCM) 10K type strain sequencing project: providing services to taxonomists for standard genome sequencing and annotation.</title>
        <authorList>
            <consortium name="The Broad Institute Genomics Platform"/>
            <consortium name="The Broad Institute Genome Sequencing Center for Infectious Disease"/>
            <person name="Wu L."/>
            <person name="Ma J."/>
        </authorList>
    </citation>
    <scope>NUCLEOTIDE SEQUENCE [LARGE SCALE GENOMIC DNA]</scope>
    <source>
        <strain evidence="2">CECT 8551</strain>
    </source>
</reference>
<dbReference type="GO" id="GO:0016740">
    <property type="term" value="F:transferase activity"/>
    <property type="evidence" value="ECO:0007669"/>
    <property type="project" value="UniProtKB-KW"/>
</dbReference>
<dbReference type="RefSeq" id="WP_241296218.1">
    <property type="nucleotide sequence ID" value="NZ_JAKZGR010000012.1"/>
</dbReference>
<dbReference type="Proteomes" id="UP001595766">
    <property type="component" value="Unassembled WGS sequence"/>
</dbReference>
<keyword evidence="1" id="KW-0808">Transferase</keyword>
<sequence>MNLHHDIKLFTQTLRAASQHLDIKLEFVEKDYWITLVLSRLAKSKYVDESVFKGGTSLSKGYNLIERFSEDVDIAIINDKGKTGNEIKTIIRTIEKEITPDLTELQMDGVTSKGSRFRKSVFEYVTTEKGNANNKLIVEINSFANPFPYQRLTIQSMVFDFLMQTSNEKYIEQYNLQSFEVNVLSKEQTLLEKMVSLIRFSFKENTVESISDKIRHFYDLYYLMKNPECFEFVASGSFKKQFDIILQHDRAMFEEPMGWQSKSISESSLMMDFSTIWKQLTEKYQTELSALAYRPIPNENDVAKCFEELIKRIE</sequence>
<organism evidence="1 2">
    <name type="scientific">Belliella kenyensis</name>
    <dbReference type="NCBI Taxonomy" id="1472724"/>
    <lineage>
        <taxon>Bacteria</taxon>
        <taxon>Pseudomonadati</taxon>
        <taxon>Bacteroidota</taxon>
        <taxon>Cytophagia</taxon>
        <taxon>Cytophagales</taxon>
        <taxon>Cyclobacteriaceae</taxon>
        <taxon>Belliella</taxon>
    </lineage>
</organism>
<comment type="caution">
    <text evidence="1">The sequence shown here is derived from an EMBL/GenBank/DDBJ whole genome shotgun (WGS) entry which is preliminary data.</text>
</comment>
<gene>
    <name evidence="1" type="ORF">ACFOUP_16555</name>
</gene>
<dbReference type="Pfam" id="PF08843">
    <property type="entry name" value="AbiEii"/>
    <property type="match status" value="1"/>
</dbReference>
<dbReference type="EMBL" id="JBHSAV010000092">
    <property type="protein sequence ID" value="MFC3977997.1"/>
    <property type="molecule type" value="Genomic_DNA"/>
</dbReference>
<evidence type="ECO:0000313" key="1">
    <source>
        <dbReference type="EMBL" id="MFC3977997.1"/>
    </source>
</evidence>
<proteinExistence type="predicted"/>
<keyword evidence="2" id="KW-1185">Reference proteome</keyword>
<evidence type="ECO:0000313" key="2">
    <source>
        <dbReference type="Proteomes" id="UP001595766"/>
    </source>
</evidence>
<dbReference type="Gene3D" id="3.10.450.620">
    <property type="entry name" value="JHP933, nucleotidyltransferase-like core domain"/>
    <property type="match status" value="1"/>
</dbReference>
<protein>
    <submittedName>
        <fullName evidence="1">Nucleotidyl transferase AbiEii/AbiGii toxin family protein</fullName>
    </submittedName>
</protein>
<name>A0ABV8ENV4_9BACT</name>
<dbReference type="InterPro" id="IPR014942">
    <property type="entry name" value="AbiEii"/>
</dbReference>
<accession>A0ABV8ENV4</accession>